<comment type="caution">
    <text evidence="1">The sequence shown here is derived from an EMBL/GenBank/DDBJ whole genome shotgun (WGS) entry which is preliminary data.</text>
</comment>
<reference evidence="2" key="1">
    <citation type="submission" date="2015-12" db="EMBL/GenBank/DDBJ databases">
        <authorList>
            <person name="Zhang G."/>
            <person name="Stingl U."/>
        </authorList>
    </citation>
    <scope>NUCLEOTIDE SEQUENCE [LARGE SCALE GENOMIC DNA]</scope>
    <source>
        <strain evidence="2">ZGT108</strain>
    </source>
</reference>
<evidence type="ECO:0008006" key="3">
    <source>
        <dbReference type="Google" id="ProtNLM"/>
    </source>
</evidence>
<dbReference type="EMBL" id="LQBP01000002">
    <property type="protein sequence ID" value="KUJ81311.1"/>
    <property type="molecule type" value="Genomic_DNA"/>
</dbReference>
<dbReference type="OrthoDB" id="165683at2"/>
<gene>
    <name evidence="1" type="ORF">AVO44_05525</name>
</gene>
<dbReference type="Pfam" id="PF08734">
    <property type="entry name" value="GYD"/>
    <property type="match status" value="1"/>
</dbReference>
<keyword evidence="2" id="KW-1185">Reference proteome</keyword>
<name>A0A0X3U240_9RHOB</name>
<evidence type="ECO:0000313" key="2">
    <source>
        <dbReference type="Proteomes" id="UP000053690"/>
    </source>
</evidence>
<evidence type="ECO:0000313" key="1">
    <source>
        <dbReference type="EMBL" id="KUJ81311.1"/>
    </source>
</evidence>
<accession>A0A0X3U240</accession>
<protein>
    <recommendedName>
        <fullName evidence="3">GYD domain-containing protein</fullName>
    </recommendedName>
</protein>
<proteinExistence type="predicted"/>
<dbReference type="AlphaFoldDB" id="A0A0X3U240"/>
<dbReference type="Proteomes" id="UP000053690">
    <property type="component" value="Unassembled WGS sequence"/>
</dbReference>
<organism evidence="1 2">
    <name type="scientific">Ruegeria profundi</name>
    <dbReference type="NCBI Taxonomy" id="1685378"/>
    <lineage>
        <taxon>Bacteria</taxon>
        <taxon>Pseudomonadati</taxon>
        <taxon>Pseudomonadota</taxon>
        <taxon>Alphaproteobacteria</taxon>
        <taxon>Rhodobacterales</taxon>
        <taxon>Roseobacteraceae</taxon>
        <taxon>Ruegeria</taxon>
    </lineage>
</organism>
<sequence length="110" mass="11678">MPKFITTGRLTKSGVDGLMAKPEDRMPALKALTDAVDAKILSYYLTTGRNDFVMITEGADMESAVSAIMVAVHSGSISDVETVQAWTSAEFAEMANTANDIVGKYQAPGS</sequence>
<dbReference type="STRING" id="1685378.AVO44_05525"/>
<dbReference type="RefSeq" id="WP_068333721.1">
    <property type="nucleotide sequence ID" value="NZ_LQBP01000002.1"/>
</dbReference>
<dbReference type="InterPro" id="IPR014845">
    <property type="entry name" value="GYD/TTHA1554"/>
</dbReference>